<dbReference type="PANTHER" id="PTHR45770">
    <property type="entry name" value="ATP-DEPENDENT 6-PHOSPHOFRUCTOKINASE 1"/>
    <property type="match status" value="1"/>
</dbReference>
<comment type="function">
    <text evidence="6">Catalyzes the phosphorylation of D-fructose 6-phosphate, the first committing step of glycolysis. Uses inorganic phosphate (PPi) as phosphoryl donor instead of ATP like common ATP-dependent phosphofructokinases (ATP-PFKs), which renders the reaction reversible, and can thus function both in glycolysis and gluconeogenesis. Consistently, PPi-PFK can replace the enzymes of both the forward (ATP-PFK) and reverse (fructose-bisphosphatase (FBPase)) reactions.</text>
</comment>
<dbReference type="Pfam" id="PF00365">
    <property type="entry name" value="PFK"/>
    <property type="match status" value="1"/>
</dbReference>
<dbReference type="InterPro" id="IPR022953">
    <property type="entry name" value="ATP_PFK"/>
</dbReference>
<evidence type="ECO:0000259" key="7">
    <source>
        <dbReference type="Pfam" id="PF00365"/>
    </source>
</evidence>
<comment type="catalytic activity">
    <reaction evidence="6">
        <text>beta-D-fructose 6-phosphate + diphosphate = beta-D-fructose 1,6-bisphosphate + phosphate + H(+)</text>
        <dbReference type="Rhea" id="RHEA:13613"/>
        <dbReference type="ChEBI" id="CHEBI:15378"/>
        <dbReference type="ChEBI" id="CHEBI:32966"/>
        <dbReference type="ChEBI" id="CHEBI:33019"/>
        <dbReference type="ChEBI" id="CHEBI:43474"/>
        <dbReference type="ChEBI" id="CHEBI:57634"/>
        <dbReference type="EC" id="2.7.1.90"/>
    </reaction>
</comment>
<sequence length="414" mass="45507">MKSEANCLIAQSGGPTTVINASLAGVIEKALNGTNIHQIYGAINGIQGVIDDNLLNLTDIFKDNDSTIQQLKTTPAMYLGSCRYKLSDFTENISDYSIIFQTLKKYSVKYFLYIGGNDSMDTVDKLSSYGKSINSDIKFIGIPKTIDNDLECIDHTPGFGSAAKYIAASILEIAHDTYIYDIESVTIIEIMGRNAGWLTAAAALARNEYSAAPHLIYLPEKPFSTGRFVTDIKEEFTRRKHVIVAVSEGVKDIAGTYISAESAKTDQFGHVMLSGTGKYLEGLIKHTIGCKVRSIELNVLQRCAAHSSSLTDIEEAFQLGQYGLDAALKDESGVMVTLNRTSNFPYTVEYGTIPINEVANLEKKIPIDWINEAGNDITNELIEYIKPLIQGEAPIKYIDGLPVYLSVDHLIKKK</sequence>
<comment type="pathway">
    <text evidence="6">Carbohydrate degradation; glycolysis; D-glyceraldehyde 3-phosphate and glycerone phosphate from D-glucose: step 3/4.</text>
</comment>
<proteinExistence type="inferred from homology"/>
<reference evidence="8 9" key="1">
    <citation type="submission" date="2018-11" db="EMBL/GenBank/DDBJ databases">
        <title>Genomic Encyclopedia of Type Strains, Phase IV (KMG-IV): sequencing the most valuable type-strain genomes for metagenomic binning, comparative biology and taxonomic classification.</title>
        <authorList>
            <person name="Goeker M."/>
        </authorList>
    </citation>
    <scope>NUCLEOTIDE SEQUENCE [LARGE SCALE GENOMIC DNA]</scope>
    <source>
        <strain evidence="8 9">DSM 26537</strain>
    </source>
</reference>
<dbReference type="GO" id="GO:0005737">
    <property type="term" value="C:cytoplasm"/>
    <property type="evidence" value="ECO:0007669"/>
    <property type="project" value="UniProtKB-SubCell"/>
</dbReference>
<evidence type="ECO:0000256" key="2">
    <source>
        <dbReference type="ARBA" id="ARBA00022679"/>
    </source>
</evidence>
<dbReference type="RefSeq" id="WP_123609072.1">
    <property type="nucleotide sequence ID" value="NZ_RJVG01000004.1"/>
</dbReference>
<evidence type="ECO:0000313" key="8">
    <source>
        <dbReference type="EMBL" id="ROR28571.1"/>
    </source>
</evidence>
<feature type="site" description="Important for catalytic activity; stabilizes the transition state when the phosphoryl donor is PPi" evidence="6">
    <location>
        <position position="144"/>
    </location>
</feature>
<dbReference type="OrthoDB" id="9802503at2"/>
<feature type="binding site" evidence="6">
    <location>
        <begin position="191"/>
        <end position="193"/>
    </location>
    <ligand>
        <name>substrate</name>
    </ligand>
</feature>
<dbReference type="GO" id="GO:0047334">
    <property type="term" value="F:diphosphate-fructose-6-phosphate 1-phosphotransferase activity"/>
    <property type="evidence" value="ECO:0007669"/>
    <property type="project" value="UniProtKB-EC"/>
</dbReference>
<dbReference type="Gene3D" id="3.40.50.460">
    <property type="entry name" value="Phosphofructokinase domain"/>
    <property type="match status" value="1"/>
</dbReference>
<keyword evidence="4 6" id="KW-0418">Kinase</keyword>
<dbReference type="SUPFAM" id="SSF53784">
    <property type="entry name" value="Phosphofructokinase"/>
    <property type="match status" value="1"/>
</dbReference>
<evidence type="ECO:0000256" key="4">
    <source>
        <dbReference type="ARBA" id="ARBA00022777"/>
    </source>
</evidence>
<dbReference type="Gene3D" id="3.40.50.450">
    <property type="match status" value="1"/>
</dbReference>
<feature type="domain" description="Phosphofructokinase" evidence="7">
    <location>
        <begin position="7"/>
        <end position="307"/>
    </location>
</feature>
<feature type="site" description="Important for catalytic activity and substrate specificity; stabilizes the transition state when the phosphoryl donor is PPi; prevents ATP from binding by mimicking the alpha-phosphate group of ATP" evidence="6">
    <location>
        <position position="118"/>
    </location>
</feature>
<evidence type="ECO:0000313" key="9">
    <source>
        <dbReference type="Proteomes" id="UP000273083"/>
    </source>
</evidence>
<dbReference type="AlphaFoldDB" id="A0A3N1XQZ7"/>
<dbReference type="InterPro" id="IPR035966">
    <property type="entry name" value="PKF_sf"/>
</dbReference>
<dbReference type="InterPro" id="IPR011404">
    <property type="entry name" value="PPi-PFK"/>
</dbReference>
<keyword evidence="2 6" id="KW-0808">Transferase</keyword>
<evidence type="ECO:0000256" key="5">
    <source>
        <dbReference type="ARBA" id="ARBA00022842"/>
    </source>
</evidence>
<dbReference type="InterPro" id="IPR050929">
    <property type="entry name" value="PFKA"/>
</dbReference>
<dbReference type="PRINTS" id="PR00476">
    <property type="entry name" value="PHFRCTKINASE"/>
</dbReference>
<dbReference type="GO" id="GO:0046872">
    <property type="term" value="F:metal ion binding"/>
    <property type="evidence" value="ECO:0007669"/>
    <property type="project" value="UniProtKB-KW"/>
</dbReference>
<feature type="binding site" evidence="6">
    <location>
        <position position="14"/>
    </location>
    <ligand>
        <name>diphosphate</name>
        <dbReference type="ChEBI" id="CHEBI:33019"/>
    </ligand>
</feature>
<evidence type="ECO:0000256" key="6">
    <source>
        <dbReference type="HAMAP-Rule" id="MF_01978"/>
    </source>
</evidence>
<dbReference type="NCBIfam" id="NF010675">
    <property type="entry name" value="PRK14072.1"/>
    <property type="match status" value="1"/>
</dbReference>
<keyword evidence="6" id="KW-0324">Glycolysis</keyword>
<dbReference type="GO" id="GO:0006002">
    <property type="term" value="P:fructose 6-phosphate metabolic process"/>
    <property type="evidence" value="ECO:0007669"/>
    <property type="project" value="InterPro"/>
</dbReference>
<keyword evidence="9" id="KW-1185">Reference proteome</keyword>
<keyword evidence="5 6" id="KW-0460">Magnesium</keyword>
<dbReference type="GO" id="GO:0003872">
    <property type="term" value="F:6-phosphofructokinase activity"/>
    <property type="evidence" value="ECO:0007669"/>
    <property type="project" value="UniProtKB-UniRule"/>
</dbReference>
<comment type="caution">
    <text evidence="8">The sequence shown here is derived from an EMBL/GenBank/DDBJ whole genome shotgun (WGS) entry which is preliminary data.</text>
</comment>
<organism evidence="8 9">
    <name type="scientific">Mobilisporobacter senegalensis</name>
    <dbReference type="NCBI Taxonomy" id="1329262"/>
    <lineage>
        <taxon>Bacteria</taxon>
        <taxon>Bacillati</taxon>
        <taxon>Bacillota</taxon>
        <taxon>Clostridia</taxon>
        <taxon>Lachnospirales</taxon>
        <taxon>Lachnospiraceae</taxon>
        <taxon>Mobilisporobacter</taxon>
    </lineage>
</organism>
<name>A0A3N1XQZ7_9FIRM</name>
<comment type="subunit">
    <text evidence="6">Homodimer.</text>
</comment>
<comment type="activity regulation">
    <text evidence="6">Non-allosteric.</text>
</comment>
<protein>
    <recommendedName>
        <fullName evidence="6">Pyrophosphate--fructose 6-phosphate 1-phosphotransferase</fullName>
        <ecNumber evidence="6">2.7.1.90</ecNumber>
    </recommendedName>
    <alternativeName>
        <fullName evidence="6">6-phosphofructokinase, pyrophosphate dependent</fullName>
    </alternativeName>
    <alternativeName>
        <fullName evidence="6">PPi-dependent phosphofructokinase</fullName>
        <shortName evidence="6">PPi-PFK</shortName>
    </alternativeName>
    <alternativeName>
        <fullName evidence="6">Pyrophosphate-dependent 6-phosphofructose-1-kinase</fullName>
    </alternativeName>
</protein>
<dbReference type="UniPathway" id="UPA00109">
    <property type="reaction ID" value="UER00182"/>
</dbReference>
<keyword evidence="3 6" id="KW-0479">Metal-binding</keyword>
<dbReference type="EC" id="2.7.1.90" evidence="6"/>
<keyword evidence="6" id="KW-0963">Cytoplasm</keyword>
<dbReference type="PIRSF" id="PIRSF036483">
    <property type="entry name" value="PFK_XF0274"/>
    <property type="match status" value="1"/>
</dbReference>
<dbReference type="HAMAP" id="MF_01978">
    <property type="entry name" value="Phosphofructokinase_II_B2"/>
    <property type="match status" value="1"/>
</dbReference>
<dbReference type="EMBL" id="RJVG01000004">
    <property type="protein sequence ID" value="ROR28571.1"/>
    <property type="molecule type" value="Genomic_DNA"/>
</dbReference>
<feature type="binding site" evidence="6">
    <location>
        <position position="248"/>
    </location>
    <ligand>
        <name>substrate</name>
    </ligand>
</feature>
<accession>A0A3N1XQZ7</accession>
<feature type="binding site" evidence="6">
    <location>
        <begin position="145"/>
        <end position="147"/>
    </location>
    <ligand>
        <name>substrate</name>
    </ligand>
</feature>
<feature type="binding site" evidence="6">
    <location>
        <position position="117"/>
    </location>
    <ligand>
        <name>Mg(2+)</name>
        <dbReference type="ChEBI" id="CHEBI:18420"/>
        <note>catalytic</note>
    </ligand>
</feature>
<comment type="cofactor">
    <cofactor evidence="1 6">
        <name>Mg(2+)</name>
        <dbReference type="ChEBI" id="CHEBI:18420"/>
    </cofactor>
</comment>
<comment type="similarity">
    <text evidence="6">Belongs to the phosphofructokinase type A (PFKA) family. PPi-dependent PFK group II subfamily. Clade 'B2' sub-subfamily.</text>
</comment>
<dbReference type="Proteomes" id="UP000273083">
    <property type="component" value="Unassembled WGS sequence"/>
</dbReference>
<feature type="active site" description="Proton acceptor" evidence="6">
    <location>
        <position position="147"/>
    </location>
</feature>
<comment type="caution">
    <text evidence="6">Lacks conserved residue(s) required for the propagation of feature annotation.</text>
</comment>
<dbReference type="InterPro" id="IPR000023">
    <property type="entry name" value="Phosphofructokinase_dom"/>
</dbReference>
<evidence type="ECO:0000256" key="3">
    <source>
        <dbReference type="ARBA" id="ARBA00022723"/>
    </source>
</evidence>
<comment type="subcellular location">
    <subcellularLocation>
        <location evidence="6">Cytoplasm</location>
    </subcellularLocation>
</comment>
<gene>
    <name evidence="6" type="primary">pfp</name>
    <name evidence="8" type="ORF">EDD66_104157</name>
</gene>
<evidence type="ECO:0000256" key="1">
    <source>
        <dbReference type="ARBA" id="ARBA00001946"/>
    </source>
</evidence>